<dbReference type="PANTHER" id="PTHR13621">
    <property type="entry name" value="PROLINE-RICH PROTEIN PRCC"/>
    <property type="match status" value="1"/>
</dbReference>
<feature type="compositionally biased region" description="Low complexity" evidence="1">
    <location>
        <begin position="208"/>
        <end position="234"/>
    </location>
</feature>
<proteinExistence type="predicted"/>
<dbReference type="AlphaFoldDB" id="A0A0H2RVT4"/>
<feature type="compositionally biased region" description="Basic and acidic residues" evidence="1">
    <location>
        <begin position="322"/>
        <end position="340"/>
    </location>
</feature>
<feature type="region of interest" description="Disordered" evidence="1">
    <location>
        <begin position="322"/>
        <end position="350"/>
    </location>
</feature>
<organism evidence="2 3">
    <name type="scientific">Schizopora paradoxa</name>
    <dbReference type="NCBI Taxonomy" id="27342"/>
    <lineage>
        <taxon>Eukaryota</taxon>
        <taxon>Fungi</taxon>
        <taxon>Dikarya</taxon>
        <taxon>Basidiomycota</taxon>
        <taxon>Agaricomycotina</taxon>
        <taxon>Agaricomycetes</taxon>
        <taxon>Hymenochaetales</taxon>
        <taxon>Schizoporaceae</taxon>
        <taxon>Schizopora</taxon>
    </lineage>
</organism>
<evidence type="ECO:0000256" key="1">
    <source>
        <dbReference type="SAM" id="MobiDB-lite"/>
    </source>
</evidence>
<accession>A0A0H2RVT4</accession>
<keyword evidence="3" id="KW-1185">Reference proteome</keyword>
<evidence type="ECO:0000313" key="2">
    <source>
        <dbReference type="EMBL" id="KLO13543.1"/>
    </source>
</evidence>
<dbReference type="InParanoid" id="A0A0H2RVT4"/>
<dbReference type="PANTHER" id="PTHR13621:SF2">
    <property type="entry name" value="PROLINE-RICH PROTEIN PRCC"/>
    <property type="match status" value="1"/>
</dbReference>
<dbReference type="Pfam" id="PF10253">
    <property type="entry name" value="PRCC"/>
    <property type="match status" value="1"/>
</dbReference>
<sequence length="394" mass="42305">MLGLDDYASDSDGEGETNVSPPSKPVTKPVVAQGRNASSSGLALPPPKAVKKSGTKKILVELPKLAKRVSDDEDDMEKPASKKLKLGGESGGLSSLLSMLPAPKRSTMALPPPQRVLGGGRPGIVYSASSSSNGASASVEAELEPSHSTNQQEDDEALPNTSAQSLLPPSLLLKGKGKAKQSTPSTESPNPPAPVESSKPPEVNNFFSLGSLSSSTSRTVAGPSSSSISISAAPTVEEFRPPSPTPQDEYPGYYQLPSGKWAMHDPEYYKTYTDKWKKEYEAQIRAYEKGAGMDRGFEGAAVDGAASEVNAVEQLDEARRVREERMELTKRTRIEGEPKMPKMNINPQKIGGLAGKRHQLHSLLTEAYMNREAIEEKIAQGKRNRKEAGNRYGF</sequence>
<protein>
    <recommendedName>
        <fullName evidence="4">Mitotic checkpoint regulator, MAD2B-interacting-domain-containing protein</fullName>
    </recommendedName>
</protein>
<gene>
    <name evidence="2" type="ORF">SCHPADRAFT_904128</name>
</gene>
<dbReference type="Proteomes" id="UP000053477">
    <property type="component" value="Unassembled WGS sequence"/>
</dbReference>
<evidence type="ECO:0000313" key="3">
    <source>
        <dbReference type="Proteomes" id="UP000053477"/>
    </source>
</evidence>
<dbReference type="InterPro" id="IPR018800">
    <property type="entry name" value="PRCC"/>
</dbReference>
<feature type="compositionally biased region" description="Low complexity" evidence="1">
    <location>
        <begin position="127"/>
        <end position="138"/>
    </location>
</feature>
<name>A0A0H2RVT4_9AGAM</name>
<evidence type="ECO:0008006" key="4">
    <source>
        <dbReference type="Google" id="ProtNLM"/>
    </source>
</evidence>
<dbReference type="OrthoDB" id="2555634at2759"/>
<feature type="compositionally biased region" description="Low complexity" evidence="1">
    <location>
        <begin position="19"/>
        <end position="31"/>
    </location>
</feature>
<dbReference type="GO" id="GO:0005634">
    <property type="term" value="C:nucleus"/>
    <property type="evidence" value="ECO:0007669"/>
    <property type="project" value="TreeGrafter"/>
</dbReference>
<dbReference type="EMBL" id="KQ085958">
    <property type="protein sequence ID" value="KLO13543.1"/>
    <property type="molecule type" value="Genomic_DNA"/>
</dbReference>
<feature type="compositionally biased region" description="Low complexity" evidence="1">
    <location>
        <begin position="162"/>
        <end position="174"/>
    </location>
</feature>
<dbReference type="STRING" id="27342.A0A0H2RVT4"/>
<feature type="region of interest" description="Disordered" evidence="1">
    <location>
        <begin position="1"/>
        <end position="252"/>
    </location>
</feature>
<reference evidence="2 3" key="1">
    <citation type="submission" date="2015-04" db="EMBL/GenBank/DDBJ databases">
        <title>Complete genome sequence of Schizopora paradoxa KUC8140, a cosmopolitan wood degrader in East Asia.</title>
        <authorList>
            <consortium name="DOE Joint Genome Institute"/>
            <person name="Min B."/>
            <person name="Park H."/>
            <person name="Jang Y."/>
            <person name="Kim J.-J."/>
            <person name="Kim K.H."/>
            <person name="Pangilinan J."/>
            <person name="Lipzen A."/>
            <person name="Riley R."/>
            <person name="Grigoriev I.V."/>
            <person name="Spatafora J.W."/>
            <person name="Choi I.-G."/>
        </authorList>
    </citation>
    <scope>NUCLEOTIDE SEQUENCE [LARGE SCALE GENOMIC DNA]</scope>
    <source>
        <strain evidence="2 3">KUC8140</strain>
    </source>
</reference>